<organism evidence="3 4">
    <name type="scientific">Desulfotruncus arcticus DSM 17038</name>
    <dbReference type="NCBI Taxonomy" id="1121424"/>
    <lineage>
        <taxon>Bacteria</taxon>
        <taxon>Bacillati</taxon>
        <taxon>Bacillota</taxon>
        <taxon>Clostridia</taxon>
        <taxon>Eubacteriales</taxon>
        <taxon>Desulfallaceae</taxon>
        <taxon>Desulfotruncus</taxon>
    </lineage>
</organism>
<feature type="domain" description="SLH" evidence="2">
    <location>
        <begin position="9"/>
        <end position="72"/>
    </location>
</feature>
<evidence type="ECO:0000259" key="2">
    <source>
        <dbReference type="PROSITE" id="PS51272"/>
    </source>
</evidence>
<dbReference type="EMBL" id="FOOX01000015">
    <property type="protein sequence ID" value="SFH06626.1"/>
    <property type="molecule type" value="Genomic_DNA"/>
</dbReference>
<dbReference type="PROSITE" id="PS51272">
    <property type="entry name" value="SLH"/>
    <property type="match status" value="2"/>
</dbReference>
<dbReference type="PANTHER" id="PTHR43308">
    <property type="entry name" value="OUTER MEMBRANE PROTEIN ALPHA-RELATED"/>
    <property type="match status" value="1"/>
</dbReference>
<dbReference type="Proteomes" id="UP000199337">
    <property type="component" value="Unassembled WGS sequence"/>
</dbReference>
<dbReference type="STRING" id="341036.SAMN05660649_03710"/>
<sequence length="802" mass="88118">MCFSISSAAWAAFSDVPESHWAAGTIDKMSELGVVGGYTDGTFKPGKTVNQAEAVCMAVRAMNLQSDANTAQTQLTFTVPEGMESDIRLALQHGLVKSDEFSVNSGASRAWVARLLVRVIGKESEAEEKLLLPNYTDAYKIPDWAVYYVRVAQDYDLIAGYDDHSFRPDNNVSRAEMVSFLARAMNMMPNTVTTPDPVTTPNPITTPAPSQSTGNLIGGSVVNGTIVKVYPEENALVLLDGWQNINTYYLPDNTSISVIGSNSSGLGVLQPGDNVQVTLDTAGYVSKINVLSRGTAAGNEGVVYDLDFDTGLLTLQMSNNQLKPYLIDDNVSVRVDGVRFPTLQDIRDGDRVKVTIDGDRVTEIELLKEAASLNVSGEVIIIDTSKNIINLNVHGSLQIYRLSSNVDVNISGISAGAFLSDIKEGDTVTAEIEDGYVVALNVTGREAQDELRGTVMAVDSTNDIITLKDRLNNIKVYDILANARIIVNSDDDADISDIKQDMEVKFRLLDGDIIYINTDNASEGIITNLDKDGMIMDFQHINGDKKTYFIQKNVDINSKDKRSDLEDIRRGDYAKIMLDDDEVDEINLQSKYIYQVENVRKSYSRLEAVDLNGNSERLYVENGVDLVVPGITYPNLNDVNEGDLVQATYYGTDLDQVEVLSPARGIITAVDPTGSIFSINLFNGGTRTISFRSGDRIEIGTKVYGNISYLKVGDRVEVLENASSGTVIRTAEEVAGTLAEDCSSGDSHIYIDKGYNWKRYDLNNHLYIHTNSGSTYSLGNLRKGMDIKAYMFWDEIYELVVQ</sequence>
<dbReference type="InterPro" id="IPR001119">
    <property type="entry name" value="SLH_dom"/>
</dbReference>
<proteinExistence type="predicted"/>
<keyword evidence="4" id="KW-1185">Reference proteome</keyword>
<dbReference type="Pfam" id="PF00395">
    <property type="entry name" value="SLH"/>
    <property type="match status" value="2"/>
</dbReference>
<dbReference type="PANTHER" id="PTHR43308:SF5">
    <property type="entry name" value="S-LAYER PROTEIN _ PEPTIDOGLYCAN ENDO-BETA-N-ACETYLGLUCOSAMINIDASE"/>
    <property type="match status" value="1"/>
</dbReference>
<dbReference type="AlphaFoldDB" id="A0A1I2X1S8"/>
<evidence type="ECO:0000313" key="4">
    <source>
        <dbReference type="Proteomes" id="UP000199337"/>
    </source>
</evidence>
<evidence type="ECO:0000256" key="1">
    <source>
        <dbReference type="ARBA" id="ARBA00022737"/>
    </source>
</evidence>
<keyword evidence="1" id="KW-0677">Repeat</keyword>
<evidence type="ECO:0000313" key="3">
    <source>
        <dbReference type="EMBL" id="SFH06626.1"/>
    </source>
</evidence>
<accession>A0A1I2X1S8</accession>
<gene>
    <name evidence="3" type="ORF">SAMN05660649_03710</name>
</gene>
<name>A0A1I2X1S8_9FIRM</name>
<feature type="domain" description="SLH" evidence="2">
    <location>
        <begin position="132"/>
        <end position="195"/>
    </location>
</feature>
<reference evidence="4" key="1">
    <citation type="submission" date="2016-10" db="EMBL/GenBank/DDBJ databases">
        <authorList>
            <person name="Varghese N."/>
            <person name="Submissions S."/>
        </authorList>
    </citation>
    <scope>NUCLEOTIDE SEQUENCE [LARGE SCALE GENOMIC DNA]</scope>
    <source>
        <strain evidence="4">DSM 17038</strain>
    </source>
</reference>
<protein>
    <submittedName>
        <fullName evidence="3">S-layer homology domain-containing protein</fullName>
    </submittedName>
</protein>
<dbReference type="InterPro" id="IPR051465">
    <property type="entry name" value="Cell_Envelope_Struct_Comp"/>
</dbReference>